<dbReference type="Proteomes" id="UP001551695">
    <property type="component" value="Unassembled WGS sequence"/>
</dbReference>
<reference evidence="1 2" key="1">
    <citation type="submission" date="2024-06" db="EMBL/GenBank/DDBJ databases">
        <title>The Natural Products Discovery Center: Release of the First 8490 Sequenced Strains for Exploring Actinobacteria Biosynthetic Diversity.</title>
        <authorList>
            <person name="Kalkreuter E."/>
            <person name="Kautsar S.A."/>
            <person name="Yang D."/>
            <person name="Bader C.D."/>
            <person name="Teijaro C.N."/>
            <person name="Fluegel L."/>
            <person name="Davis C.M."/>
            <person name="Simpson J.R."/>
            <person name="Lauterbach L."/>
            <person name="Steele A.D."/>
            <person name="Gui C."/>
            <person name="Meng S."/>
            <person name="Li G."/>
            <person name="Viehrig K."/>
            <person name="Ye F."/>
            <person name="Su P."/>
            <person name="Kiefer A.F."/>
            <person name="Nichols A."/>
            <person name="Cepeda A.J."/>
            <person name="Yan W."/>
            <person name="Fan B."/>
            <person name="Jiang Y."/>
            <person name="Adhikari A."/>
            <person name="Zheng C.-J."/>
            <person name="Schuster L."/>
            <person name="Cowan T.M."/>
            <person name="Smanski M.J."/>
            <person name="Chevrette M.G."/>
            <person name="De Carvalho L.P.S."/>
            <person name="Shen B."/>
        </authorList>
    </citation>
    <scope>NUCLEOTIDE SEQUENCE [LARGE SCALE GENOMIC DNA]</scope>
    <source>
        <strain evidence="1 2">NPDC050403</strain>
    </source>
</reference>
<evidence type="ECO:0000313" key="2">
    <source>
        <dbReference type="Proteomes" id="UP001551695"/>
    </source>
</evidence>
<comment type="caution">
    <text evidence="1">The sequence shown here is derived from an EMBL/GenBank/DDBJ whole genome shotgun (WGS) entry which is preliminary data.</text>
</comment>
<dbReference type="EMBL" id="JBFAKC010000021">
    <property type="protein sequence ID" value="MEV0712442.1"/>
    <property type="molecule type" value="Genomic_DNA"/>
</dbReference>
<dbReference type="RefSeq" id="WP_232840233.1">
    <property type="nucleotide sequence ID" value="NZ_JBEXKW010000012.1"/>
</dbReference>
<keyword evidence="2" id="KW-1185">Reference proteome</keyword>
<organism evidence="1 2">
    <name type="scientific">Nocardia aurea</name>
    <dbReference type="NCBI Taxonomy" id="2144174"/>
    <lineage>
        <taxon>Bacteria</taxon>
        <taxon>Bacillati</taxon>
        <taxon>Actinomycetota</taxon>
        <taxon>Actinomycetes</taxon>
        <taxon>Mycobacteriales</taxon>
        <taxon>Nocardiaceae</taxon>
        <taxon>Nocardia</taxon>
    </lineage>
</organism>
<gene>
    <name evidence="1" type="ORF">AB0I48_33290</name>
</gene>
<proteinExistence type="predicted"/>
<protein>
    <recommendedName>
        <fullName evidence="3">DUF4254 domain-containing protein</fullName>
    </recommendedName>
</protein>
<sequence length="157" mass="17228">MSETDERATRAMSGTGDHWLVPGKEMVVAVCGGLTHDGHPMLDAAGQLARLHEIRERTPLSEAAGIDRRRLQLVRSIDRWMTLTTPVPYHEVGTFDATVGQVVDRLAERVTQVCVTLAYAPDSVVDNAWSRVYELADAYQDLVDGLCAGTHRVPDAC</sequence>
<name>A0ABV3G424_9NOCA</name>
<evidence type="ECO:0000313" key="1">
    <source>
        <dbReference type="EMBL" id="MEV0712442.1"/>
    </source>
</evidence>
<evidence type="ECO:0008006" key="3">
    <source>
        <dbReference type="Google" id="ProtNLM"/>
    </source>
</evidence>
<accession>A0ABV3G424</accession>